<evidence type="ECO:0000256" key="12">
    <source>
        <dbReference type="ARBA" id="ARBA00070696"/>
    </source>
</evidence>
<evidence type="ECO:0000313" key="16">
    <source>
        <dbReference type="Proteomes" id="UP001163152"/>
    </source>
</evidence>
<evidence type="ECO:0000256" key="13">
    <source>
        <dbReference type="RuleBase" id="RU004331"/>
    </source>
</evidence>
<dbReference type="GO" id="GO:0016491">
    <property type="term" value="F:oxidoreductase activity"/>
    <property type="evidence" value="ECO:0007669"/>
    <property type="project" value="UniProtKB-KW"/>
</dbReference>
<dbReference type="PROSITE" id="PS00244">
    <property type="entry name" value="REACTION_CENTER"/>
    <property type="match status" value="1"/>
</dbReference>
<sequence>MTIQFGRAIANNRPDQIEADHNVTHRRVNPWERFCRWVTSTENRIYIGWFGVIMIPTLSTAAIVFIIAFLAAPPVDMNGTGALVSGSLWDGNNLITAAVIPSSAAIGLHFYPIWEAASIKEWLSNGGPYQLIVLHFIIGIICYQDREWELSYRLGMRPWISLAFTAPVAAAISVLLIYPIGQGSFSSGLPLGISGTFNFMLRFQADHNILMSPFHQLGVIGVFGGAFLCAVHGSLVTSTLIRKTSPNESINVGYVLGQREPTYSFRHAQTYQQTLFWKRISFPNSRSLHFFLAALPVAGIWSAALGVDIAAFNFDRFNFSQPSVMDSRGQMIPTWFDFITQVNHSIAVLDEPSDRYFPELLIEEVEPVL</sequence>
<dbReference type="GO" id="GO:0016168">
    <property type="term" value="F:chlorophyll binding"/>
    <property type="evidence" value="ECO:0007669"/>
    <property type="project" value="UniProtKB-KW"/>
</dbReference>
<dbReference type="InterPro" id="IPR055265">
    <property type="entry name" value="Photo_RC_L/M_CS"/>
</dbReference>
<accession>A0A9E9CB38</accession>
<keyword evidence="3" id="KW-0148">Chlorophyll</keyword>
<comment type="similarity">
    <text evidence="2 13">Belongs to the reaction center PufL/M/PsbA/D family.</text>
</comment>
<keyword evidence="6" id="KW-0479">Metal-binding</keyword>
<feature type="transmembrane region" description="Helical" evidence="14">
    <location>
        <begin position="217"/>
        <end position="241"/>
    </location>
</feature>
<dbReference type="InterPro" id="IPR000484">
    <property type="entry name" value="Photo_RC_L/M"/>
</dbReference>
<dbReference type="InterPro" id="IPR036854">
    <property type="entry name" value="Photo_II_D1/D2_sf"/>
</dbReference>
<keyword evidence="16" id="KW-1185">Reference proteome</keyword>
<dbReference type="RefSeq" id="WP_268609560.1">
    <property type="nucleotide sequence ID" value="NZ_CP113797.1"/>
</dbReference>
<feature type="transmembrane region" description="Helical" evidence="14">
    <location>
        <begin position="159"/>
        <end position="181"/>
    </location>
</feature>
<proteinExistence type="inferred from homology"/>
<keyword evidence="8 14" id="KW-1133">Transmembrane helix</keyword>
<feature type="transmembrane region" description="Helical" evidence="14">
    <location>
        <begin position="126"/>
        <end position="143"/>
    </location>
</feature>
<reference evidence="15" key="1">
    <citation type="submission" date="2022-12" db="EMBL/GenBank/DDBJ databases">
        <title>Polyphasic identification of a Novel Hot-Spring Cyanobacterium Ocullathermofonsia sinensis gen nov. sp. nov. and Genomic Insights on its Adaptations to the Thermal Habitat.</title>
        <authorList>
            <person name="Daroch M."/>
            <person name="Tang J."/>
            <person name="Jiang Y."/>
        </authorList>
    </citation>
    <scope>NUCLEOTIDE SEQUENCE</scope>
    <source>
        <strain evidence="15">PKUAC-SCTA174</strain>
    </source>
</reference>
<keyword evidence="5 14" id="KW-0812">Transmembrane</keyword>
<evidence type="ECO:0000256" key="1">
    <source>
        <dbReference type="ARBA" id="ARBA00004636"/>
    </source>
</evidence>
<evidence type="ECO:0000256" key="14">
    <source>
        <dbReference type="SAM" id="Phobius"/>
    </source>
</evidence>
<keyword evidence="10" id="KW-0560">Oxidoreductase</keyword>
<organism evidence="15 16">
    <name type="scientific">Thermocoleostomius sinensis A174</name>
    <dbReference type="NCBI Taxonomy" id="2016057"/>
    <lineage>
        <taxon>Bacteria</taxon>
        <taxon>Bacillati</taxon>
        <taxon>Cyanobacteriota</taxon>
        <taxon>Cyanophyceae</taxon>
        <taxon>Oculatellales</taxon>
        <taxon>Oculatellaceae</taxon>
        <taxon>Thermocoleostomius</taxon>
    </lineage>
</organism>
<dbReference type="GO" id="GO:0009523">
    <property type="term" value="C:photosystem II"/>
    <property type="evidence" value="ECO:0007669"/>
    <property type="project" value="TreeGrafter"/>
</dbReference>
<evidence type="ECO:0000256" key="2">
    <source>
        <dbReference type="ARBA" id="ARBA00008204"/>
    </source>
</evidence>
<gene>
    <name evidence="15" type="ORF">OXH18_21725</name>
</gene>
<dbReference type="PANTHER" id="PTHR33149:SF12">
    <property type="entry name" value="PHOTOSYSTEM II D2 PROTEIN"/>
    <property type="match status" value="1"/>
</dbReference>
<dbReference type="Proteomes" id="UP001163152">
    <property type="component" value="Chromosome"/>
</dbReference>
<dbReference type="AlphaFoldDB" id="A0A9E9CB38"/>
<keyword evidence="4" id="KW-0602">Photosynthesis</keyword>
<keyword evidence="9" id="KW-0157">Chromophore</keyword>
<evidence type="ECO:0000313" key="15">
    <source>
        <dbReference type="EMBL" id="WAL59765.1"/>
    </source>
</evidence>
<dbReference type="InterPro" id="IPR055266">
    <property type="entry name" value="D1/D2"/>
</dbReference>
<evidence type="ECO:0000256" key="3">
    <source>
        <dbReference type="ARBA" id="ARBA00022494"/>
    </source>
</evidence>
<dbReference type="SUPFAM" id="SSF81483">
    <property type="entry name" value="Bacterial photosystem II reaction centre, L and M subunits"/>
    <property type="match status" value="1"/>
</dbReference>
<dbReference type="KEGG" id="tsin:OXH18_21725"/>
<evidence type="ECO:0000256" key="4">
    <source>
        <dbReference type="ARBA" id="ARBA00022531"/>
    </source>
</evidence>
<dbReference type="GO" id="GO:0046872">
    <property type="term" value="F:metal ion binding"/>
    <property type="evidence" value="ECO:0007669"/>
    <property type="project" value="UniProtKB-KW"/>
</dbReference>
<evidence type="ECO:0000256" key="6">
    <source>
        <dbReference type="ARBA" id="ARBA00022723"/>
    </source>
</evidence>
<dbReference type="GO" id="GO:0009772">
    <property type="term" value="P:photosynthetic electron transport in photosystem II"/>
    <property type="evidence" value="ECO:0007669"/>
    <property type="project" value="InterPro"/>
</dbReference>
<feature type="transmembrane region" description="Helical" evidence="14">
    <location>
        <begin position="288"/>
        <end position="312"/>
    </location>
</feature>
<evidence type="ECO:0000256" key="7">
    <source>
        <dbReference type="ARBA" id="ARBA00022842"/>
    </source>
</evidence>
<protein>
    <recommendedName>
        <fullName evidence="12">Light-dependent chlorophyll f synthase</fullName>
    </recommendedName>
</protein>
<dbReference type="EMBL" id="CP113797">
    <property type="protein sequence ID" value="WAL59765.1"/>
    <property type="molecule type" value="Genomic_DNA"/>
</dbReference>
<dbReference type="GO" id="GO:0031676">
    <property type="term" value="C:plasma membrane-derived thylakoid membrane"/>
    <property type="evidence" value="ECO:0007669"/>
    <property type="project" value="UniProtKB-SubCell"/>
</dbReference>
<evidence type="ECO:0000256" key="5">
    <source>
        <dbReference type="ARBA" id="ARBA00022692"/>
    </source>
</evidence>
<dbReference type="Gene3D" id="1.20.85.10">
    <property type="entry name" value="Photosystem II protein D1-like"/>
    <property type="match status" value="1"/>
</dbReference>
<evidence type="ECO:0000256" key="11">
    <source>
        <dbReference type="ARBA" id="ARBA00023136"/>
    </source>
</evidence>
<keyword evidence="11 14" id="KW-0472">Membrane</keyword>
<evidence type="ECO:0000256" key="10">
    <source>
        <dbReference type="ARBA" id="ARBA00023002"/>
    </source>
</evidence>
<dbReference type="Pfam" id="PF00124">
    <property type="entry name" value="Photo_RC"/>
    <property type="match status" value="1"/>
</dbReference>
<evidence type="ECO:0000256" key="8">
    <source>
        <dbReference type="ARBA" id="ARBA00022989"/>
    </source>
</evidence>
<evidence type="ECO:0000256" key="9">
    <source>
        <dbReference type="ARBA" id="ARBA00022991"/>
    </source>
</evidence>
<keyword evidence="7" id="KW-0460">Magnesium</keyword>
<dbReference type="FunFam" id="1.20.85.10:FF:000002">
    <property type="entry name" value="Photosystem II protein D1"/>
    <property type="match status" value="1"/>
</dbReference>
<dbReference type="PRINTS" id="PR00256">
    <property type="entry name" value="REACTNCENTRE"/>
</dbReference>
<dbReference type="PANTHER" id="PTHR33149">
    <property type="entry name" value="PHOTOSYSTEM II PROTEIN D1"/>
    <property type="match status" value="1"/>
</dbReference>
<name>A0A9E9CB38_9CYAN</name>
<comment type="subcellular location">
    <subcellularLocation>
        <location evidence="1">Cellular thylakoid membrane</location>
        <topology evidence="1">Multi-pass membrane protein</topology>
    </subcellularLocation>
</comment>
<feature type="transmembrane region" description="Helical" evidence="14">
    <location>
        <begin position="46"/>
        <end position="72"/>
    </location>
</feature>